<dbReference type="OrthoDB" id="1452530at2"/>
<keyword evidence="3" id="KW-1185">Reference proteome</keyword>
<dbReference type="Proteomes" id="UP000184432">
    <property type="component" value="Unassembled WGS sequence"/>
</dbReference>
<keyword evidence="1" id="KW-0472">Membrane</keyword>
<feature type="transmembrane region" description="Helical" evidence="1">
    <location>
        <begin position="290"/>
        <end position="312"/>
    </location>
</feature>
<reference evidence="3" key="1">
    <citation type="submission" date="2016-11" db="EMBL/GenBank/DDBJ databases">
        <authorList>
            <person name="Varghese N."/>
            <person name="Submissions S."/>
        </authorList>
    </citation>
    <scope>NUCLEOTIDE SEQUENCE [LARGE SCALE GENOMIC DNA]</scope>
    <source>
        <strain evidence="3">DSM 22623</strain>
    </source>
</reference>
<keyword evidence="1" id="KW-1133">Transmembrane helix</keyword>
<proteinExistence type="predicted"/>
<evidence type="ECO:0000256" key="1">
    <source>
        <dbReference type="SAM" id="Phobius"/>
    </source>
</evidence>
<protein>
    <recommendedName>
        <fullName evidence="4">Chain length determinant protein</fullName>
    </recommendedName>
</protein>
<gene>
    <name evidence="2" type="ORF">SAMN04488508_104181</name>
</gene>
<dbReference type="STRING" id="570521.SAMN04488508_104181"/>
<evidence type="ECO:0008006" key="4">
    <source>
        <dbReference type="Google" id="ProtNLM"/>
    </source>
</evidence>
<keyword evidence="1" id="KW-0812">Transmembrane</keyword>
<organism evidence="2 3">
    <name type="scientific">Aquimarina spongiae</name>
    <dbReference type="NCBI Taxonomy" id="570521"/>
    <lineage>
        <taxon>Bacteria</taxon>
        <taxon>Pseudomonadati</taxon>
        <taxon>Bacteroidota</taxon>
        <taxon>Flavobacteriia</taxon>
        <taxon>Flavobacteriales</taxon>
        <taxon>Flavobacteriaceae</taxon>
        <taxon>Aquimarina</taxon>
    </lineage>
</organism>
<sequence>MSQANQNEEMDLMQLFAMIKEFFRKVLSLFVDAVLFIKKKIILFLILGVLGGGLGYFMDQFQDKKNSFVQEVIIEPKYKSVEYLYDFVEDLQDNFKDDNYVLKFGLDLELVKNVDKITLQPVIRSEEILTQIQDKESFTEDYDDNLLRERKYRNFYKEHKLTLIFKNSNPENTKIVAAILKHLKSNEYFKKIVSLELQQLKGEVEQNRKTLAFINDYLDNLSKNPNENEGKIVFASETETPTIASLIKRKEELLTTVRFQERSLELNKEIYSVVKDTGIISKQKQLSKRMLFVIPLIFVGIAIGIYFFSFLFKSVVNFVNQE</sequence>
<dbReference type="AlphaFoldDB" id="A0A1M6FB24"/>
<dbReference type="EMBL" id="FQYP01000004">
    <property type="protein sequence ID" value="SHI94809.1"/>
    <property type="molecule type" value="Genomic_DNA"/>
</dbReference>
<evidence type="ECO:0000313" key="3">
    <source>
        <dbReference type="Proteomes" id="UP000184432"/>
    </source>
</evidence>
<accession>A0A1M6FB24</accession>
<name>A0A1M6FB24_9FLAO</name>
<dbReference type="RefSeq" id="WP_073316008.1">
    <property type="nucleotide sequence ID" value="NZ_FQYP01000004.1"/>
</dbReference>
<feature type="transmembrane region" description="Helical" evidence="1">
    <location>
        <begin position="41"/>
        <end position="58"/>
    </location>
</feature>
<evidence type="ECO:0000313" key="2">
    <source>
        <dbReference type="EMBL" id="SHI94809.1"/>
    </source>
</evidence>